<dbReference type="InterPro" id="IPR013103">
    <property type="entry name" value="RVT_2"/>
</dbReference>
<dbReference type="InterPro" id="IPR043502">
    <property type="entry name" value="DNA/RNA_pol_sf"/>
</dbReference>
<proteinExistence type="predicted"/>
<reference evidence="3" key="2">
    <citation type="submission" date="2025-08" db="UniProtKB">
        <authorList>
            <consortium name="RefSeq"/>
        </authorList>
    </citation>
    <scope>IDENTIFICATION</scope>
    <source>
        <tissue evidence="3">Leaf</tissue>
    </source>
</reference>
<dbReference type="Pfam" id="PF07727">
    <property type="entry name" value="RVT_2"/>
    <property type="match status" value="1"/>
</dbReference>
<dbReference type="KEGG" id="rsz:108835970"/>
<protein>
    <submittedName>
        <fullName evidence="3">Uncharacterized mitochondrial protein AtMg00810-like</fullName>
    </submittedName>
</protein>
<keyword evidence="2" id="KW-1185">Reference proteome</keyword>
<evidence type="ECO:0000313" key="2">
    <source>
        <dbReference type="Proteomes" id="UP000504610"/>
    </source>
</evidence>
<dbReference type="PANTHER" id="PTHR11439:SF455">
    <property type="entry name" value="RLK (RECEPTOR-LIKE PROTEIN KINASE) 8, PUTATIVE-RELATED"/>
    <property type="match status" value="1"/>
</dbReference>
<feature type="domain" description="Reverse transcriptase Ty1/copia-type" evidence="1">
    <location>
        <begin position="1"/>
        <end position="145"/>
    </location>
</feature>
<dbReference type="RefSeq" id="XP_018464686.1">
    <property type="nucleotide sequence ID" value="XM_018609184.1"/>
</dbReference>
<sequence>MYQPDGFVDQDKPDYMCKLTKALYGLKQALRAWFDTFSNFLIDFGFVCSTSDPSLFTYSRDNNFMVLLLYVDDILLIGNTVGILQKLVDALSERFSMKDMETPTYFLGIEMQTLPDGVFLHQTAYVKEILHAAAMSDCNPMPTPLPQRIEEMDTTLFEDPTYFRSLAGTATFGMYIKKSSDLTLMAYCDSDWSGCPETRRSTTGFCTILGSNLVSWSAKRQETVSRSSTEAEYRALA</sequence>
<dbReference type="PANTHER" id="PTHR11439">
    <property type="entry name" value="GAG-POL-RELATED RETROTRANSPOSON"/>
    <property type="match status" value="1"/>
</dbReference>
<dbReference type="GeneID" id="108835970"/>
<accession>A0A6J0LZ77</accession>
<dbReference type="AlphaFoldDB" id="A0A6J0LZ77"/>
<name>A0A6J0LZ77_RAPSA</name>
<organism evidence="2 3">
    <name type="scientific">Raphanus sativus</name>
    <name type="common">Radish</name>
    <name type="synonym">Raphanus raphanistrum var. sativus</name>
    <dbReference type="NCBI Taxonomy" id="3726"/>
    <lineage>
        <taxon>Eukaryota</taxon>
        <taxon>Viridiplantae</taxon>
        <taxon>Streptophyta</taxon>
        <taxon>Embryophyta</taxon>
        <taxon>Tracheophyta</taxon>
        <taxon>Spermatophyta</taxon>
        <taxon>Magnoliopsida</taxon>
        <taxon>eudicotyledons</taxon>
        <taxon>Gunneridae</taxon>
        <taxon>Pentapetalae</taxon>
        <taxon>rosids</taxon>
        <taxon>malvids</taxon>
        <taxon>Brassicales</taxon>
        <taxon>Brassicaceae</taxon>
        <taxon>Brassiceae</taxon>
        <taxon>Raphanus</taxon>
    </lineage>
</organism>
<evidence type="ECO:0000259" key="1">
    <source>
        <dbReference type="Pfam" id="PF07727"/>
    </source>
</evidence>
<gene>
    <name evidence="3" type="primary">LOC108835970</name>
</gene>
<dbReference type="SUPFAM" id="SSF56672">
    <property type="entry name" value="DNA/RNA polymerases"/>
    <property type="match status" value="1"/>
</dbReference>
<dbReference type="Proteomes" id="UP000504610">
    <property type="component" value="Chromosome 2"/>
</dbReference>
<dbReference type="OrthoDB" id="414945at2759"/>
<evidence type="ECO:0000313" key="3">
    <source>
        <dbReference type="RefSeq" id="XP_018464686.1"/>
    </source>
</evidence>
<reference evidence="2" key="1">
    <citation type="journal article" date="2019" name="Database">
        <title>The radish genome database (RadishGD): an integrated information resource for radish genomics.</title>
        <authorList>
            <person name="Yu H.J."/>
            <person name="Baek S."/>
            <person name="Lee Y.J."/>
            <person name="Cho A."/>
            <person name="Mun J.H."/>
        </authorList>
    </citation>
    <scope>NUCLEOTIDE SEQUENCE [LARGE SCALE GENOMIC DNA]</scope>
    <source>
        <strain evidence="2">cv. WK10039</strain>
    </source>
</reference>
<dbReference type="CDD" id="cd09272">
    <property type="entry name" value="RNase_HI_RT_Ty1"/>
    <property type="match status" value="1"/>
</dbReference>